<dbReference type="AlphaFoldDB" id="A0A9D1HRY6"/>
<gene>
    <name evidence="4" type="primary">spoIVA</name>
    <name evidence="4" type="ORF">IAD51_04830</name>
</gene>
<feature type="domain" description="Stage IV sporulation protein A middle" evidence="2">
    <location>
        <begin position="234"/>
        <end position="412"/>
    </location>
</feature>
<evidence type="ECO:0000313" key="5">
    <source>
        <dbReference type="Proteomes" id="UP000824088"/>
    </source>
</evidence>
<dbReference type="NCBIfam" id="TIGR02836">
    <property type="entry name" value="spore_IV_A"/>
    <property type="match status" value="1"/>
</dbReference>
<dbReference type="GO" id="GO:0043934">
    <property type="term" value="P:sporulation"/>
    <property type="evidence" value="ECO:0007669"/>
    <property type="project" value="InterPro"/>
</dbReference>
<evidence type="ECO:0000259" key="3">
    <source>
        <dbReference type="Pfam" id="PF20439"/>
    </source>
</evidence>
<dbReference type="Proteomes" id="UP000824088">
    <property type="component" value="Unassembled WGS sequence"/>
</dbReference>
<dbReference type="Pfam" id="PF20438">
    <property type="entry name" value="SpoIVA_middle"/>
    <property type="match status" value="1"/>
</dbReference>
<sequence length="488" mass="53366">MKTFSIYEDIATRTGGEIYIGVVGPVRTGKSTFIKKFMQELVLPQVTGSKKKRYTDELPQSASGKTVMTTEPKFVPEEAAEIKVRDAVARVRLIDCVGYPAEGATGFEENGMPRLVKTPWSEESMPFNEAAEDGTRRVIRDHSTIGVLVTTDGSVTELPRSAYEGAEERAQSELKALGKPYVIVLNCLDPAAAEPLRAELEEKYAVPVLAINVEAATGETLSSVLERVLYEFPVSCVDVDLPDWMRILDADSPIVSEVLEGIRSVAPRLNKMSDCALLDTLYAESDRLLPPRSVELDAATGRVHCAIDAKEGVFYSVLGEQCGAPITDDLTLMKFCTRLNAAKQLFDRVGQAFEEAQETGYSIVPPEESEMTLAQPSLVKKNGRTGVSLRADAPSYHVIRVDVAGEVSPALGNEEQSVAFVRQLTADMETDPARAWETNMFGKSLKDLLGGELAVKNRAMSEPLQKKMRRTVTRIVNEGRGGVICILL</sequence>
<evidence type="ECO:0000313" key="4">
    <source>
        <dbReference type="EMBL" id="HIU21538.1"/>
    </source>
</evidence>
<dbReference type="InterPro" id="IPR046840">
    <property type="entry name" value="SpoIVA_C"/>
</dbReference>
<accession>A0A9D1HRY6</accession>
<dbReference type="InterPro" id="IPR027417">
    <property type="entry name" value="P-loop_NTPase"/>
</dbReference>
<comment type="caution">
    <text evidence="4">The sequence shown here is derived from an EMBL/GenBank/DDBJ whole genome shotgun (WGS) entry which is preliminary data.</text>
</comment>
<dbReference type="InterPro" id="IPR046842">
    <property type="entry name" value="SpoIVA_ATPase"/>
</dbReference>
<proteinExistence type="predicted"/>
<dbReference type="SUPFAM" id="SSF52540">
    <property type="entry name" value="P-loop containing nucleoside triphosphate hydrolases"/>
    <property type="match status" value="1"/>
</dbReference>
<feature type="domain" description="Sporulation stage IV protein A C-terminal" evidence="3">
    <location>
        <begin position="413"/>
        <end position="488"/>
    </location>
</feature>
<dbReference type="GO" id="GO:0005524">
    <property type="term" value="F:ATP binding"/>
    <property type="evidence" value="ECO:0007669"/>
    <property type="project" value="InterPro"/>
</dbReference>
<dbReference type="EMBL" id="DVMN01000088">
    <property type="protein sequence ID" value="HIU21538.1"/>
    <property type="molecule type" value="Genomic_DNA"/>
</dbReference>
<dbReference type="InterPro" id="IPR014201">
    <property type="entry name" value="Spore_IV_A"/>
</dbReference>
<dbReference type="Pfam" id="PF20439">
    <property type="entry name" value="SpoIVA_C"/>
    <property type="match status" value="1"/>
</dbReference>
<protein>
    <submittedName>
        <fullName evidence="4">Stage IV sporulation protein A</fullName>
    </submittedName>
</protein>
<reference evidence="4" key="1">
    <citation type="submission" date="2020-10" db="EMBL/GenBank/DDBJ databases">
        <authorList>
            <person name="Gilroy R."/>
        </authorList>
    </citation>
    <scope>NUCLEOTIDE SEQUENCE</scope>
    <source>
        <strain evidence="4">1063</strain>
    </source>
</reference>
<reference evidence="4" key="2">
    <citation type="journal article" date="2021" name="PeerJ">
        <title>Extensive microbial diversity within the chicken gut microbiome revealed by metagenomics and culture.</title>
        <authorList>
            <person name="Gilroy R."/>
            <person name="Ravi A."/>
            <person name="Getino M."/>
            <person name="Pursley I."/>
            <person name="Horton D.L."/>
            <person name="Alikhan N.F."/>
            <person name="Baker D."/>
            <person name="Gharbi K."/>
            <person name="Hall N."/>
            <person name="Watson M."/>
            <person name="Adriaenssens E.M."/>
            <person name="Foster-Nyarko E."/>
            <person name="Jarju S."/>
            <person name="Secka A."/>
            <person name="Antonio M."/>
            <person name="Oren A."/>
            <person name="Chaudhuri R.R."/>
            <person name="La Ragione R."/>
            <person name="Hildebrand F."/>
            <person name="Pallen M.J."/>
        </authorList>
    </citation>
    <scope>NUCLEOTIDE SEQUENCE</scope>
    <source>
        <strain evidence="4">1063</strain>
    </source>
</reference>
<dbReference type="GO" id="GO:0016887">
    <property type="term" value="F:ATP hydrolysis activity"/>
    <property type="evidence" value="ECO:0007669"/>
    <property type="project" value="InterPro"/>
</dbReference>
<name>A0A9D1HRY6_9FIRM</name>
<dbReference type="Gene3D" id="3.40.50.300">
    <property type="entry name" value="P-loop containing nucleotide triphosphate hydrolases"/>
    <property type="match status" value="1"/>
</dbReference>
<evidence type="ECO:0000259" key="2">
    <source>
        <dbReference type="Pfam" id="PF20438"/>
    </source>
</evidence>
<dbReference type="CDD" id="cd00882">
    <property type="entry name" value="Ras_like_GTPase"/>
    <property type="match status" value="1"/>
</dbReference>
<feature type="domain" description="Stage IV sporulation protein A ATPase" evidence="1">
    <location>
        <begin position="1"/>
        <end position="233"/>
    </location>
</feature>
<dbReference type="Pfam" id="PF09547">
    <property type="entry name" value="SpoIVA_ATPase"/>
    <property type="match status" value="1"/>
</dbReference>
<organism evidence="4 5">
    <name type="scientific">Candidatus Limadaptatus stercorigallinarum</name>
    <dbReference type="NCBI Taxonomy" id="2840845"/>
    <lineage>
        <taxon>Bacteria</taxon>
        <taxon>Bacillati</taxon>
        <taxon>Bacillota</taxon>
        <taxon>Clostridia</taxon>
        <taxon>Eubacteriales</taxon>
        <taxon>Candidatus Limadaptatus</taxon>
    </lineage>
</organism>
<dbReference type="InterPro" id="IPR046841">
    <property type="entry name" value="SpoIVA_middle"/>
</dbReference>
<evidence type="ECO:0000259" key="1">
    <source>
        <dbReference type="Pfam" id="PF09547"/>
    </source>
</evidence>